<dbReference type="SUPFAM" id="SSF82185">
    <property type="entry name" value="Histone H3 K4-specific methyltransferase SET7/9 N-terminal domain"/>
    <property type="match status" value="1"/>
</dbReference>
<accession>A0A2I0W1D0</accession>
<dbReference type="SMART" id="SM00330">
    <property type="entry name" value="PIPKc"/>
    <property type="match status" value="1"/>
</dbReference>
<keyword evidence="4 6" id="KW-0418">Kinase</keyword>
<sequence>MRPQVIADEGDDGASPPTAAMKSRSPGGVCGGGWRVTPTMDNTEETAGVAVVEVEKLFPNGDIYSGEFVANVPHGRGKFIWIDGCMYEGEWRNGNAAGTGKFSWPSGANYNGEFKGGRREGYGTFIGANGDSYQGSWSADRKQGYGKKSYVNGDFYEGQWRRDLQEGQGRYLWSNKAQYVGEWHNGMISGRGVLILANGNMYDGRWENGVPKRSGVFAWPDCSCYLGSWINDPRSQQQINGVSCTASLASSERPLADWAFPRSSEGANDISLICLRESDGEAGDINCEVMDTMNTSMLYENGSEFGEGVEVSGKLQLRSNCCLTTGEVKKPWQTISKGHKSYDLVLKLQLGIRFSVVKPSSKQSMKLWPSDFNPREKFWTRFPPEGSKITHPHHSSEFRWKDYCPKVFRDLRKLFGVDPADYVNAICGTDYLTELSSPGKSGSLFFLTQDDRFIIKTVRKCEVKILIRMLLNYYQHVCKYENSLLTKFYGVHCVKPIGGHKVRFIVMGNLLCSEYGIHRRFDLKGSSHGRTIQKREEEIDETSTLKDLDLNFVFHLQKPWFKNIMWQIERDCEFLEAEGIMDYSLLVGFHFSDDLSDSKMETCPARYMDGREDLIQLGANVPARAEHVYQGSNFEHLPSAGDKFYKVVLYFGIIDILRDYNFSKKLEHAYKSLQVDPSSISAVEPNLYSRRFRDFISRVFVEDD</sequence>
<dbReference type="InterPro" id="IPR003409">
    <property type="entry name" value="MORN"/>
</dbReference>
<dbReference type="GO" id="GO:0005886">
    <property type="term" value="C:plasma membrane"/>
    <property type="evidence" value="ECO:0007669"/>
    <property type="project" value="TreeGrafter"/>
</dbReference>
<dbReference type="PROSITE" id="PS51455">
    <property type="entry name" value="PIPK"/>
    <property type="match status" value="1"/>
</dbReference>
<dbReference type="InterPro" id="IPR023610">
    <property type="entry name" value="PInositol-4/5-P-5/4-kinase"/>
</dbReference>
<proteinExistence type="predicted"/>
<evidence type="ECO:0000256" key="3">
    <source>
        <dbReference type="ARBA" id="ARBA00022741"/>
    </source>
</evidence>
<dbReference type="OrthoDB" id="509825at2759"/>
<dbReference type="GO" id="GO:0005524">
    <property type="term" value="F:ATP binding"/>
    <property type="evidence" value="ECO:0007669"/>
    <property type="project" value="UniProtKB-UniRule"/>
</dbReference>
<reference evidence="9 10" key="2">
    <citation type="journal article" date="2017" name="Nature">
        <title>The Apostasia genome and the evolution of orchids.</title>
        <authorList>
            <person name="Zhang G.Q."/>
            <person name="Liu K.W."/>
            <person name="Li Z."/>
            <person name="Lohaus R."/>
            <person name="Hsiao Y.Y."/>
            <person name="Niu S.C."/>
            <person name="Wang J.Y."/>
            <person name="Lin Y.C."/>
            <person name="Xu Q."/>
            <person name="Chen L.J."/>
            <person name="Yoshida K."/>
            <person name="Fujiwara S."/>
            <person name="Wang Z.W."/>
            <person name="Zhang Y.Q."/>
            <person name="Mitsuda N."/>
            <person name="Wang M."/>
            <person name="Liu G.H."/>
            <person name="Pecoraro L."/>
            <person name="Huang H.X."/>
            <person name="Xiao X.J."/>
            <person name="Lin M."/>
            <person name="Wu X.Y."/>
            <person name="Wu W.L."/>
            <person name="Chen Y.Y."/>
            <person name="Chang S.B."/>
            <person name="Sakamoto S."/>
            <person name="Ohme-Takagi M."/>
            <person name="Yagi M."/>
            <person name="Zeng S.J."/>
            <person name="Shen C.Y."/>
            <person name="Yeh C.M."/>
            <person name="Luo Y.B."/>
            <person name="Tsai W.C."/>
            <person name="Van de Peer Y."/>
            <person name="Liu Z.J."/>
        </authorList>
    </citation>
    <scope>NUCLEOTIDE SEQUENCE [LARGE SCALE GENOMIC DNA]</scope>
    <source>
        <tissue evidence="9">The whole plant</tissue>
    </source>
</reference>
<dbReference type="SUPFAM" id="SSF56104">
    <property type="entry name" value="SAICAR synthase-like"/>
    <property type="match status" value="1"/>
</dbReference>
<keyword evidence="3 6" id="KW-0547">Nucleotide-binding</keyword>
<evidence type="ECO:0000313" key="10">
    <source>
        <dbReference type="Proteomes" id="UP000233837"/>
    </source>
</evidence>
<evidence type="ECO:0000313" key="9">
    <source>
        <dbReference type="EMBL" id="PKU69457.1"/>
    </source>
</evidence>
<dbReference type="GO" id="GO:0016308">
    <property type="term" value="F:1-phosphatidylinositol-4-phosphate 5-kinase activity"/>
    <property type="evidence" value="ECO:0007669"/>
    <property type="project" value="UniProtKB-UniRule"/>
</dbReference>
<dbReference type="EMBL" id="KZ503030">
    <property type="protein sequence ID" value="PKU69457.1"/>
    <property type="molecule type" value="Genomic_DNA"/>
</dbReference>
<reference evidence="9 10" key="1">
    <citation type="journal article" date="2016" name="Sci. Rep.">
        <title>The Dendrobium catenatum Lindl. genome sequence provides insights into polysaccharide synthase, floral development and adaptive evolution.</title>
        <authorList>
            <person name="Zhang G.Q."/>
            <person name="Xu Q."/>
            <person name="Bian C."/>
            <person name="Tsai W.C."/>
            <person name="Yeh C.M."/>
            <person name="Liu K.W."/>
            <person name="Yoshida K."/>
            <person name="Zhang L.S."/>
            <person name="Chang S.B."/>
            <person name="Chen F."/>
            <person name="Shi Y."/>
            <person name="Su Y.Y."/>
            <person name="Zhang Y.Q."/>
            <person name="Chen L.J."/>
            <person name="Yin Y."/>
            <person name="Lin M."/>
            <person name="Huang H."/>
            <person name="Deng H."/>
            <person name="Wang Z.W."/>
            <person name="Zhu S.L."/>
            <person name="Zhao X."/>
            <person name="Deng C."/>
            <person name="Niu S.C."/>
            <person name="Huang J."/>
            <person name="Wang M."/>
            <person name="Liu G.H."/>
            <person name="Yang H.J."/>
            <person name="Xiao X.J."/>
            <person name="Hsiao Y.Y."/>
            <person name="Wu W.L."/>
            <person name="Chen Y.Y."/>
            <person name="Mitsuda N."/>
            <person name="Ohme-Takagi M."/>
            <person name="Luo Y.B."/>
            <person name="Van de Peer Y."/>
            <person name="Liu Z.J."/>
        </authorList>
    </citation>
    <scope>NUCLEOTIDE SEQUENCE [LARGE SCALE GENOMIC DNA]</scope>
    <source>
        <tissue evidence="9">The whole plant</tissue>
    </source>
</reference>
<dbReference type="Proteomes" id="UP000233837">
    <property type="component" value="Unassembled WGS sequence"/>
</dbReference>
<dbReference type="SMART" id="SM00698">
    <property type="entry name" value="MORN"/>
    <property type="match status" value="7"/>
</dbReference>
<feature type="domain" description="PIPK" evidence="8">
    <location>
        <begin position="338"/>
        <end position="700"/>
    </location>
</feature>
<dbReference type="GO" id="GO:0046854">
    <property type="term" value="P:phosphatidylinositol phosphate biosynthetic process"/>
    <property type="evidence" value="ECO:0007669"/>
    <property type="project" value="TreeGrafter"/>
</dbReference>
<dbReference type="STRING" id="906689.A0A2I0W1D0"/>
<gene>
    <name evidence="9" type="primary">PIP5K2</name>
    <name evidence="9" type="ORF">MA16_Dca015329</name>
</gene>
<dbReference type="Pfam" id="PF02493">
    <property type="entry name" value="MORN"/>
    <property type="match status" value="7"/>
</dbReference>
<dbReference type="PANTHER" id="PTHR23086">
    <property type="entry name" value="PHOSPHATIDYLINOSITOL-4-PHOSPHATE 5-KINASE"/>
    <property type="match status" value="1"/>
</dbReference>
<evidence type="ECO:0000256" key="2">
    <source>
        <dbReference type="ARBA" id="ARBA00022737"/>
    </source>
</evidence>
<dbReference type="Gene3D" id="3.30.800.10">
    <property type="entry name" value="Phosphatidylinositol Phosphate Kinase II Beta"/>
    <property type="match status" value="1"/>
</dbReference>
<dbReference type="Pfam" id="PF01504">
    <property type="entry name" value="PIP5K"/>
    <property type="match status" value="1"/>
</dbReference>
<evidence type="ECO:0000259" key="8">
    <source>
        <dbReference type="PROSITE" id="PS51455"/>
    </source>
</evidence>
<evidence type="ECO:0000256" key="4">
    <source>
        <dbReference type="ARBA" id="ARBA00022777"/>
    </source>
</evidence>
<dbReference type="CDD" id="cd17302">
    <property type="entry name" value="PIPKc_AtPIP5K_like"/>
    <property type="match status" value="1"/>
</dbReference>
<dbReference type="EC" id="2.7.1.68" evidence="6"/>
<keyword evidence="1 6" id="KW-0808">Transferase</keyword>
<dbReference type="Gene3D" id="2.20.110.10">
    <property type="entry name" value="Histone H3 K4-specific methyltransferase SET7/9 N-terminal domain"/>
    <property type="match status" value="3"/>
</dbReference>
<dbReference type="Gene3D" id="3.30.810.10">
    <property type="entry name" value="2-Layer Sandwich"/>
    <property type="match status" value="1"/>
</dbReference>
<dbReference type="InterPro" id="IPR017163">
    <property type="entry name" value="PIno-4-P-5_kinase_pln"/>
</dbReference>
<keyword evidence="2" id="KW-0677">Repeat</keyword>
<dbReference type="PANTHER" id="PTHR23086:SF114">
    <property type="entry name" value="PHOSPHATIDYLINOSITOL 4-PHOSPHATE 5-KINASE 3"/>
    <property type="match status" value="1"/>
</dbReference>
<feature type="region of interest" description="Disordered" evidence="7">
    <location>
        <begin position="1"/>
        <end position="31"/>
    </location>
</feature>
<comment type="catalytic activity">
    <reaction evidence="6">
        <text>a 1,2-diacyl-sn-glycero-3-phospho-(1D-myo-inositol 4-phosphate) + ATP = a 1,2-diacyl-sn-glycero-3-phospho-(1D-myo-inositol-4,5-bisphosphate) + ADP + H(+)</text>
        <dbReference type="Rhea" id="RHEA:14425"/>
        <dbReference type="ChEBI" id="CHEBI:15378"/>
        <dbReference type="ChEBI" id="CHEBI:30616"/>
        <dbReference type="ChEBI" id="CHEBI:58178"/>
        <dbReference type="ChEBI" id="CHEBI:58456"/>
        <dbReference type="ChEBI" id="CHEBI:456216"/>
        <dbReference type="EC" id="2.7.1.68"/>
    </reaction>
</comment>
<evidence type="ECO:0000256" key="6">
    <source>
        <dbReference type="PIRNR" id="PIRNR037274"/>
    </source>
</evidence>
<organism evidence="9 10">
    <name type="scientific">Dendrobium catenatum</name>
    <dbReference type="NCBI Taxonomy" id="906689"/>
    <lineage>
        <taxon>Eukaryota</taxon>
        <taxon>Viridiplantae</taxon>
        <taxon>Streptophyta</taxon>
        <taxon>Embryophyta</taxon>
        <taxon>Tracheophyta</taxon>
        <taxon>Spermatophyta</taxon>
        <taxon>Magnoliopsida</taxon>
        <taxon>Liliopsida</taxon>
        <taxon>Asparagales</taxon>
        <taxon>Orchidaceae</taxon>
        <taxon>Epidendroideae</taxon>
        <taxon>Malaxideae</taxon>
        <taxon>Dendrobiinae</taxon>
        <taxon>Dendrobium</taxon>
    </lineage>
</organism>
<keyword evidence="5 6" id="KW-0067">ATP-binding</keyword>
<evidence type="ECO:0000256" key="5">
    <source>
        <dbReference type="ARBA" id="ARBA00022840"/>
    </source>
</evidence>
<dbReference type="InterPro" id="IPR027483">
    <property type="entry name" value="PInositol-4-P-4/5-kinase_C_sf"/>
</dbReference>
<dbReference type="AlphaFoldDB" id="A0A2I0W1D0"/>
<evidence type="ECO:0000256" key="7">
    <source>
        <dbReference type="SAM" id="MobiDB-lite"/>
    </source>
</evidence>
<name>A0A2I0W1D0_9ASPA</name>
<keyword evidence="10" id="KW-1185">Reference proteome</keyword>
<dbReference type="PIRSF" id="PIRSF037274">
    <property type="entry name" value="PIP5K_plant_prd"/>
    <property type="match status" value="1"/>
</dbReference>
<protein>
    <recommendedName>
        <fullName evidence="6">Phosphatidylinositol 4-phosphate 5-kinase</fullName>
        <ecNumber evidence="6">2.7.1.68</ecNumber>
    </recommendedName>
</protein>
<evidence type="ECO:0000256" key="1">
    <source>
        <dbReference type="ARBA" id="ARBA00022679"/>
    </source>
</evidence>
<dbReference type="InterPro" id="IPR002498">
    <property type="entry name" value="PInositol-4-P-4/5-kinase_core"/>
</dbReference>
<dbReference type="InterPro" id="IPR027484">
    <property type="entry name" value="PInositol-4-P-5-kinase_N"/>
</dbReference>